<reference evidence="6 7" key="1">
    <citation type="submission" date="2021-10" db="EMBL/GenBank/DDBJ databases">
        <title>Draft genome of Aestuariibacter halophilus JC2043.</title>
        <authorList>
            <person name="Emsley S.A."/>
            <person name="Pfannmuller K.M."/>
            <person name="Ushijima B."/>
            <person name="Saw J.H."/>
            <person name="Videau P."/>
        </authorList>
    </citation>
    <scope>NUCLEOTIDE SEQUENCE [LARGE SCALE GENOMIC DNA]</scope>
    <source>
        <strain evidence="6 7">JC2043</strain>
    </source>
</reference>
<evidence type="ECO:0000259" key="5">
    <source>
        <dbReference type="PROSITE" id="PS50931"/>
    </source>
</evidence>
<organism evidence="6 7">
    <name type="scientific">Fluctibacter halophilus</name>
    <dbReference type="NCBI Taxonomy" id="226011"/>
    <lineage>
        <taxon>Bacteria</taxon>
        <taxon>Pseudomonadati</taxon>
        <taxon>Pseudomonadota</taxon>
        <taxon>Gammaproteobacteria</taxon>
        <taxon>Alteromonadales</taxon>
        <taxon>Alteromonadaceae</taxon>
        <taxon>Fluctibacter</taxon>
    </lineage>
</organism>
<evidence type="ECO:0000256" key="1">
    <source>
        <dbReference type="ARBA" id="ARBA00009437"/>
    </source>
</evidence>
<sequence>MKKETLNLEWLKHFLTVAEHLSFTRASLACGAPKSALSKSVKQLEQQLGTLLFSRTSRVVQITEAGRILQRRATDLLADADSLMIDLHALQHNVSGHLKLAAPPLLGRLLTSQILPDFMTQWPDITVSLKSSHHYEDLFKEGIDLAFRMGTNRDHNLIQKPLGAANRVLVAAPSLFERYAPVSRIDHLERYPSVQFLQQDDPQWLLCNSDTSDTLRVSLPVAFHCTDLTTLRHAVTAGMGIGLLPWLLVRDDIQQGSLTHLLSDWTSPELAISLVYREGHNKSARLAAFLEHVQAHQHCFDLRYR</sequence>
<comment type="similarity">
    <text evidence="1">Belongs to the LysR transcriptional regulatory family.</text>
</comment>
<evidence type="ECO:0000256" key="2">
    <source>
        <dbReference type="ARBA" id="ARBA00023015"/>
    </source>
</evidence>
<dbReference type="PANTHER" id="PTHR30537:SF5">
    <property type="entry name" value="HTH-TYPE TRANSCRIPTIONAL ACTIVATOR TTDR-RELATED"/>
    <property type="match status" value="1"/>
</dbReference>
<dbReference type="PROSITE" id="PS50931">
    <property type="entry name" value="HTH_LYSR"/>
    <property type="match status" value="1"/>
</dbReference>
<dbReference type="InterPro" id="IPR005119">
    <property type="entry name" value="LysR_subst-bd"/>
</dbReference>
<proteinExistence type="inferred from homology"/>
<dbReference type="Pfam" id="PF03466">
    <property type="entry name" value="LysR_substrate"/>
    <property type="match status" value="1"/>
</dbReference>
<protein>
    <submittedName>
        <fullName evidence="6">LysR family transcriptional regulator</fullName>
    </submittedName>
</protein>
<dbReference type="RefSeq" id="WP_229163007.1">
    <property type="nucleotide sequence ID" value="NZ_JAJEWP010000009.1"/>
</dbReference>
<dbReference type="Gene3D" id="3.40.190.290">
    <property type="match status" value="1"/>
</dbReference>
<dbReference type="InterPro" id="IPR000847">
    <property type="entry name" value="LysR_HTH_N"/>
</dbReference>
<dbReference type="PANTHER" id="PTHR30537">
    <property type="entry name" value="HTH-TYPE TRANSCRIPTIONAL REGULATOR"/>
    <property type="match status" value="1"/>
</dbReference>
<evidence type="ECO:0000256" key="4">
    <source>
        <dbReference type="ARBA" id="ARBA00023163"/>
    </source>
</evidence>
<evidence type="ECO:0000313" key="6">
    <source>
        <dbReference type="EMBL" id="MCC2618259.1"/>
    </source>
</evidence>
<dbReference type="Gene3D" id="1.10.10.10">
    <property type="entry name" value="Winged helix-like DNA-binding domain superfamily/Winged helix DNA-binding domain"/>
    <property type="match status" value="1"/>
</dbReference>
<dbReference type="Proteomes" id="UP001520878">
    <property type="component" value="Unassembled WGS sequence"/>
</dbReference>
<dbReference type="InterPro" id="IPR058163">
    <property type="entry name" value="LysR-type_TF_proteobact-type"/>
</dbReference>
<evidence type="ECO:0000313" key="7">
    <source>
        <dbReference type="Proteomes" id="UP001520878"/>
    </source>
</evidence>
<feature type="domain" description="HTH lysR-type" evidence="5">
    <location>
        <begin position="6"/>
        <end position="63"/>
    </location>
</feature>
<comment type="caution">
    <text evidence="6">The sequence shown here is derived from an EMBL/GenBank/DDBJ whole genome shotgun (WGS) entry which is preliminary data.</text>
</comment>
<dbReference type="CDD" id="cd08422">
    <property type="entry name" value="PBP2_CrgA_like"/>
    <property type="match status" value="1"/>
</dbReference>
<keyword evidence="7" id="KW-1185">Reference proteome</keyword>
<dbReference type="Pfam" id="PF00126">
    <property type="entry name" value="HTH_1"/>
    <property type="match status" value="1"/>
</dbReference>
<dbReference type="SUPFAM" id="SSF53850">
    <property type="entry name" value="Periplasmic binding protein-like II"/>
    <property type="match status" value="1"/>
</dbReference>
<keyword evidence="4" id="KW-0804">Transcription</keyword>
<dbReference type="InterPro" id="IPR036388">
    <property type="entry name" value="WH-like_DNA-bd_sf"/>
</dbReference>
<gene>
    <name evidence="6" type="ORF">LJ739_18525</name>
</gene>
<evidence type="ECO:0000256" key="3">
    <source>
        <dbReference type="ARBA" id="ARBA00023125"/>
    </source>
</evidence>
<keyword evidence="3" id="KW-0238">DNA-binding</keyword>
<keyword evidence="2" id="KW-0805">Transcription regulation</keyword>
<dbReference type="InterPro" id="IPR036390">
    <property type="entry name" value="WH_DNA-bd_sf"/>
</dbReference>
<accession>A0ABS8GCY6</accession>
<dbReference type="EMBL" id="JAJEWP010000009">
    <property type="protein sequence ID" value="MCC2618259.1"/>
    <property type="molecule type" value="Genomic_DNA"/>
</dbReference>
<dbReference type="SUPFAM" id="SSF46785">
    <property type="entry name" value="Winged helix' DNA-binding domain"/>
    <property type="match status" value="1"/>
</dbReference>
<name>A0ABS8GCY6_9ALTE</name>